<proteinExistence type="predicted"/>
<keyword evidence="3" id="KW-1185">Reference proteome</keyword>
<protein>
    <submittedName>
        <fullName evidence="2">Uncharacterized protein</fullName>
    </submittedName>
</protein>
<dbReference type="VEuPathDB" id="FungiDB:PCH_Pc06g00920"/>
<feature type="transmembrane region" description="Helical" evidence="1">
    <location>
        <begin position="20"/>
        <end position="38"/>
    </location>
</feature>
<accession>B6GW31</accession>
<evidence type="ECO:0000256" key="1">
    <source>
        <dbReference type="SAM" id="Phobius"/>
    </source>
</evidence>
<dbReference type="EMBL" id="AM920421">
    <property type="protein sequence ID" value="CAP79085.1"/>
    <property type="molecule type" value="Genomic_DNA"/>
</dbReference>
<evidence type="ECO:0000313" key="3">
    <source>
        <dbReference type="Proteomes" id="UP000000724"/>
    </source>
</evidence>
<keyword evidence="1" id="KW-0472">Membrane</keyword>
<keyword evidence="1" id="KW-0812">Transmembrane</keyword>
<gene>
    <name evidence="2" type="ORF">Pc06g00920</name>
    <name evidence="2" type="ORF">PCH_Pc06g00920</name>
</gene>
<reference evidence="2 3" key="1">
    <citation type="journal article" date="2008" name="Nat. Biotechnol.">
        <title>Genome sequencing and analysis of the filamentous fungus Penicillium chrysogenum.</title>
        <authorList>
            <person name="van den Berg M.A."/>
            <person name="Albang R."/>
            <person name="Albermann K."/>
            <person name="Badger J.H."/>
            <person name="Daran J.-M."/>
            <person name="Driessen A.J.M."/>
            <person name="Garcia-Estrada C."/>
            <person name="Fedorova N.D."/>
            <person name="Harris D.M."/>
            <person name="Heijne W.H.M."/>
            <person name="Joardar V.S."/>
            <person name="Kiel J.A.K.W."/>
            <person name="Kovalchuk A."/>
            <person name="Martin J.F."/>
            <person name="Nierman W.C."/>
            <person name="Nijland J.G."/>
            <person name="Pronk J.T."/>
            <person name="Roubos J.A."/>
            <person name="van der Klei I.J."/>
            <person name="van Peij N.N.M.E."/>
            <person name="Veenhuis M."/>
            <person name="von Doehren H."/>
            <person name="Wagner C."/>
            <person name="Wortman J.R."/>
            <person name="Bovenberg R.A.L."/>
        </authorList>
    </citation>
    <scope>NUCLEOTIDE SEQUENCE [LARGE SCALE GENOMIC DNA]</scope>
    <source>
        <strain evidence="3">ATCC 28089 / DSM 1075 / NRRL 1951 / Wisconsin 54-1255</strain>
    </source>
</reference>
<dbReference type="Proteomes" id="UP000000724">
    <property type="component" value="Contig Pc00c06"/>
</dbReference>
<dbReference type="HOGENOM" id="CLU_1949517_0_0_1"/>
<name>B6GW31_PENRW</name>
<keyword evidence="1" id="KW-1133">Transmembrane helix</keyword>
<dbReference type="AlphaFoldDB" id="B6GW31"/>
<sequence length="129" mass="14201">MALSPRGLADDDDDLCMCSFYLFYLVIAICGLLECSWLKMSMFQGADVLLACPVALSPSFLLPQYSPGGPEESTRFHDNAPEQLLMDIHPWTTTSICQSGWSVIGPKGREGIQILPFPLPWAAPVITCY</sequence>
<evidence type="ECO:0000313" key="2">
    <source>
        <dbReference type="EMBL" id="CAP79085.1"/>
    </source>
</evidence>
<organism evidence="2 3">
    <name type="scientific">Penicillium rubens (strain ATCC 28089 / DSM 1075 / NRRL 1951 / Wisconsin 54-1255)</name>
    <name type="common">Penicillium chrysogenum</name>
    <dbReference type="NCBI Taxonomy" id="500485"/>
    <lineage>
        <taxon>Eukaryota</taxon>
        <taxon>Fungi</taxon>
        <taxon>Dikarya</taxon>
        <taxon>Ascomycota</taxon>
        <taxon>Pezizomycotina</taxon>
        <taxon>Eurotiomycetes</taxon>
        <taxon>Eurotiomycetidae</taxon>
        <taxon>Eurotiales</taxon>
        <taxon>Aspergillaceae</taxon>
        <taxon>Penicillium</taxon>
        <taxon>Penicillium chrysogenum species complex</taxon>
    </lineage>
</organism>